<sequence>MVNKCIVDGCLSDRIKDRSEKLKLNSRNTSLFIVPQCPDLLKLWNRGLKQDFTPKKDYVCELHFNDKYIIKTDKILLTTGIYEELPRKRHSLKLGAIPTLNPNRVNKACNNENNEAQYMQCHLLLTNDHKTNSPQNQEPIISNDLINIINCESPECIDEFENFEENDNCENEMQEFLKELEDCELCEGTGFNEERYSLACSGVSLPDEQYKKQMNLFRCFACRQLRRKLQNRSYKVKPDIKTKQVQLLKRK</sequence>
<evidence type="ECO:0000313" key="7">
    <source>
        <dbReference type="EMBL" id="KAH0544256.1"/>
    </source>
</evidence>
<feature type="non-terminal residue" evidence="7">
    <location>
        <position position="251"/>
    </location>
</feature>
<evidence type="ECO:0000313" key="8">
    <source>
        <dbReference type="Proteomes" id="UP000826195"/>
    </source>
</evidence>
<accession>A0AAV7HN81</accession>
<evidence type="ECO:0000259" key="6">
    <source>
        <dbReference type="PROSITE" id="PS50950"/>
    </source>
</evidence>
<evidence type="ECO:0000256" key="4">
    <source>
        <dbReference type="ARBA" id="ARBA00023125"/>
    </source>
</evidence>
<dbReference type="Pfam" id="PF05485">
    <property type="entry name" value="THAP"/>
    <property type="match status" value="1"/>
</dbReference>
<dbReference type="SMART" id="SM00692">
    <property type="entry name" value="DM3"/>
    <property type="match status" value="1"/>
</dbReference>
<keyword evidence="8" id="KW-1185">Reference proteome</keyword>
<dbReference type="GO" id="GO:0008270">
    <property type="term" value="F:zinc ion binding"/>
    <property type="evidence" value="ECO:0007669"/>
    <property type="project" value="UniProtKB-KW"/>
</dbReference>
<evidence type="ECO:0000256" key="5">
    <source>
        <dbReference type="PROSITE-ProRule" id="PRU00309"/>
    </source>
</evidence>
<evidence type="ECO:0000256" key="2">
    <source>
        <dbReference type="ARBA" id="ARBA00022771"/>
    </source>
</evidence>
<reference evidence="7 8" key="1">
    <citation type="journal article" date="2021" name="J. Hered.">
        <title>A chromosome-level genome assembly of the parasitoid wasp, Cotesia glomerata (Hymenoptera: Braconidae).</title>
        <authorList>
            <person name="Pinto B.J."/>
            <person name="Weis J.J."/>
            <person name="Gamble T."/>
            <person name="Ode P.J."/>
            <person name="Paul R."/>
            <person name="Zaspel J.M."/>
        </authorList>
    </citation>
    <scope>NUCLEOTIDE SEQUENCE [LARGE SCALE GENOMIC DNA]</scope>
    <source>
        <strain evidence="7">CgM1</strain>
    </source>
</reference>
<keyword evidence="4 5" id="KW-0238">DNA-binding</keyword>
<dbReference type="InterPro" id="IPR038441">
    <property type="entry name" value="THAP_Znf_sf"/>
</dbReference>
<keyword evidence="1" id="KW-0479">Metal-binding</keyword>
<comment type="caution">
    <text evidence="7">The sequence shown here is derived from an EMBL/GenBank/DDBJ whole genome shotgun (WGS) entry which is preliminary data.</text>
</comment>
<dbReference type="InterPro" id="IPR006612">
    <property type="entry name" value="THAP_Znf"/>
</dbReference>
<keyword evidence="3" id="KW-0862">Zinc</keyword>
<dbReference type="SUPFAM" id="SSF57716">
    <property type="entry name" value="Glucocorticoid receptor-like (DNA-binding domain)"/>
    <property type="match status" value="1"/>
</dbReference>
<keyword evidence="2 5" id="KW-0863">Zinc-finger</keyword>
<feature type="domain" description="THAP-type" evidence="6">
    <location>
        <begin position="1"/>
        <end position="101"/>
    </location>
</feature>
<protein>
    <recommendedName>
        <fullName evidence="6">THAP-type domain-containing protein</fullName>
    </recommendedName>
</protein>
<dbReference type="AlphaFoldDB" id="A0AAV7HN81"/>
<dbReference type="EMBL" id="JAHXZJ010002238">
    <property type="protein sequence ID" value="KAH0544256.1"/>
    <property type="molecule type" value="Genomic_DNA"/>
</dbReference>
<proteinExistence type="predicted"/>
<organism evidence="7 8">
    <name type="scientific">Cotesia glomerata</name>
    <name type="common">Lepidopteran parasitic wasp</name>
    <name type="synonym">Apanteles glomeratus</name>
    <dbReference type="NCBI Taxonomy" id="32391"/>
    <lineage>
        <taxon>Eukaryota</taxon>
        <taxon>Metazoa</taxon>
        <taxon>Ecdysozoa</taxon>
        <taxon>Arthropoda</taxon>
        <taxon>Hexapoda</taxon>
        <taxon>Insecta</taxon>
        <taxon>Pterygota</taxon>
        <taxon>Neoptera</taxon>
        <taxon>Endopterygota</taxon>
        <taxon>Hymenoptera</taxon>
        <taxon>Apocrita</taxon>
        <taxon>Ichneumonoidea</taxon>
        <taxon>Braconidae</taxon>
        <taxon>Microgastrinae</taxon>
        <taxon>Cotesia</taxon>
    </lineage>
</organism>
<dbReference type="Gene3D" id="6.20.210.20">
    <property type="entry name" value="THAP domain"/>
    <property type="match status" value="1"/>
</dbReference>
<dbReference type="PROSITE" id="PS50950">
    <property type="entry name" value="ZF_THAP"/>
    <property type="match status" value="1"/>
</dbReference>
<dbReference type="GO" id="GO:0003677">
    <property type="term" value="F:DNA binding"/>
    <property type="evidence" value="ECO:0007669"/>
    <property type="project" value="UniProtKB-UniRule"/>
</dbReference>
<evidence type="ECO:0000256" key="1">
    <source>
        <dbReference type="ARBA" id="ARBA00022723"/>
    </source>
</evidence>
<name>A0AAV7HN81_COTGL</name>
<evidence type="ECO:0000256" key="3">
    <source>
        <dbReference type="ARBA" id="ARBA00022833"/>
    </source>
</evidence>
<dbReference type="Proteomes" id="UP000826195">
    <property type="component" value="Unassembled WGS sequence"/>
</dbReference>
<gene>
    <name evidence="7" type="ORF">KQX54_001997</name>
</gene>
<dbReference type="SMART" id="SM00980">
    <property type="entry name" value="THAP"/>
    <property type="match status" value="1"/>
</dbReference>